<proteinExistence type="predicted"/>
<dbReference type="EMBL" id="CAADFN010000032">
    <property type="protein sequence ID" value="VFK17470.1"/>
    <property type="molecule type" value="Genomic_DNA"/>
</dbReference>
<evidence type="ECO:0000313" key="2">
    <source>
        <dbReference type="EMBL" id="VFK17470.1"/>
    </source>
</evidence>
<evidence type="ECO:0000256" key="1">
    <source>
        <dbReference type="SAM" id="Coils"/>
    </source>
</evidence>
<gene>
    <name evidence="2" type="ORF">BECKLFY1418C_GA0070996_103214</name>
</gene>
<feature type="coiled-coil region" evidence="1">
    <location>
        <begin position="37"/>
        <end position="64"/>
    </location>
</feature>
<dbReference type="AlphaFoldDB" id="A0A450WKB4"/>
<accession>A0A450WKB4</accession>
<name>A0A450WKB4_9GAMM</name>
<keyword evidence="1" id="KW-0175">Coiled coil</keyword>
<protein>
    <submittedName>
        <fullName evidence="2">Uncharacterized protein</fullName>
    </submittedName>
</protein>
<organism evidence="2">
    <name type="scientific">Candidatus Kentrum sp. LFY</name>
    <dbReference type="NCBI Taxonomy" id="2126342"/>
    <lineage>
        <taxon>Bacteria</taxon>
        <taxon>Pseudomonadati</taxon>
        <taxon>Pseudomonadota</taxon>
        <taxon>Gammaproteobacteria</taxon>
        <taxon>Candidatus Kentrum</taxon>
    </lineage>
</organism>
<sequence>MQSQSNFQDVVFTLTLAKARAAWSRLVNLPEPNPTAIAEARVRVEEMEVELAGLSREFKEQRTHRSLEWRQVAAALPAGSALLSLRTFLPVNFKTRKPDEPRWLALLIPAGAEDESAIILKDIGPAGLVAEAFARLRDTESNGDAQALYALLFGELDGALAKYDTLLSRPRRDAGSGGLRPAGLAGQAVLDRAPAATPDPRRAGSCGACLDNGGTYRQFFFAVHGTGSRHSLPG</sequence>
<reference evidence="2" key="1">
    <citation type="submission" date="2019-02" db="EMBL/GenBank/DDBJ databases">
        <authorList>
            <person name="Gruber-Vodicka R. H."/>
            <person name="Seah K. B. B."/>
        </authorList>
    </citation>
    <scope>NUCLEOTIDE SEQUENCE</scope>
    <source>
        <strain evidence="2">BECK_BY7</strain>
    </source>
</reference>